<protein>
    <submittedName>
        <fullName evidence="2">Uncharacterized protein</fullName>
    </submittedName>
</protein>
<sequence length="609" mass="66924">MTWQPPSDHDNFFGDHLSHLAGARTNPYAIQVASQICKDFKLSVAGQRRLNKALNDLPCIDTADPGLAFAWSWDHVIRSPRVHEFGYEHLTIVVTLAECFHETYAAEVFHHLAKRVLPASQSTPHIYQWLDLLRFCNGILANDDFSLIIENFILLDPYSVTPGSKYSSDRCLVPPDSVAAALVALSELTCAKRDKLTLRGGDVVGWIAALAEQFFDLTVTIESKEGEHLHGTRENAQLKLVYTEKPELVLEDASTTEPKEATRLSLAPFLRQIHFLPFGGRVSWSALLPQVFGQDFQDLDHTYSKATYTAIGTAFRAIEEAKDSSSINPRQGPHALLAPHPAEASASQLISTLTTYLPSMQHGQGRMERQLKLTPQEAAKVHLEQLHFLASVCKCRSCSKTPDSAAGASTTATTTNGSADDHGSGLSATYCLPSIVSTIIMVGLMLSRIVLTYPINPCREGVQLLYKLRADKFARTDDHNVINPSPNTIAAVYESALTVQTSYILRMAVKFFAGGHLPPLGSDLLPTECVTIAHEGICAFAAELAGGRGVKKDMKGMVRVVNGGFGIKQKTYRLAAWCSSRPGGREGWQWENVEVEHLQNDSGGRLWFK</sequence>
<keyword evidence="3" id="KW-1185">Reference proteome</keyword>
<gene>
    <name evidence="2" type="ORF">LTR24_004971</name>
</gene>
<reference evidence="2 3" key="1">
    <citation type="submission" date="2023-08" db="EMBL/GenBank/DDBJ databases">
        <title>Black Yeasts Isolated from many extreme environments.</title>
        <authorList>
            <person name="Coleine C."/>
            <person name="Stajich J.E."/>
            <person name="Selbmann L."/>
        </authorList>
    </citation>
    <scope>NUCLEOTIDE SEQUENCE [LARGE SCALE GENOMIC DNA]</scope>
    <source>
        <strain evidence="2 3">CCFEE 5885</strain>
    </source>
</reference>
<evidence type="ECO:0000313" key="2">
    <source>
        <dbReference type="EMBL" id="KAK5092635.1"/>
    </source>
</evidence>
<comment type="caution">
    <text evidence="2">The sequence shown here is derived from an EMBL/GenBank/DDBJ whole genome shotgun (WGS) entry which is preliminary data.</text>
</comment>
<proteinExistence type="predicted"/>
<feature type="region of interest" description="Disordered" evidence="1">
    <location>
        <begin position="403"/>
        <end position="422"/>
    </location>
</feature>
<dbReference type="Proteomes" id="UP001345013">
    <property type="component" value="Unassembled WGS sequence"/>
</dbReference>
<name>A0ABR0KC43_9EURO</name>
<feature type="compositionally biased region" description="Low complexity" evidence="1">
    <location>
        <begin position="403"/>
        <end position="418"/>
    </location>
</feature>
<evidence type="ECO:0000256" key="1">
    <source>
        <dbReference type="SAM" id="MobiDB-lite"/>
    </source>
</evidence>
<organism evidence="2 3">
    <name type="scientific">Lithohypha guttulata</name>
    <dbReference type="NCBI Taxonomy" id="1690604"/>
    <lineage>
        <taxon>Eukaryota</taxon>
        <taxon>Fungi</taxon>
        <taxon>Dikarya</taxon>
        <taxon>Ascomycota</taxon>
        <taxon>Pezizomycotina</taxon>
        <taxon>Eurotiomycetes</taxon>
        <taxon>Chaetothyriomycetidae</taxon>
        <taxon>Chaetothyriales</taxon>
        <taxon>Trichomeriaceae</taxon>
        <taxon>Lithohypha</taxon>
    </lineage>
</organism>
<accession>A0ABR0KC43</accession>
<evidence type="ECO:0000313" key="3">
    <source>
        <dbReference type="Proteomes" id="UP001345013"/>
    </source>
</evidence>
<dbReference type="EMBL" id="JAVRRG010000054">
    <property type="protein sequence ID" value="KAK5092635.1"/>
    <property type="molecule type" value="Genomic_DNA"/>
</dbReference>